<organism evidence="2 3">
    <name type="scientific">Lentinula detonsa</name>
    <dbReference type="NCBI Taxonomy" id="2804962"/>
    <lineage>
        <taxon>Eukaryota</taxon>
        <taxon>Fungi</taxon>
        <taxon>Dikarya</taxon>
        <taxon>Basidiomycota</taxon>
        <taxon>Agaricomycotina</taxon>
        <taxon>Agaricomycetes</taxon>
        <taxon>Agaricomycetidae</taxon>
        <taxon>Agaricales</taxon>
        <taxon>Marasmiineae</taxon>
        <taxon>Omphalotaceae</taxon>
        <taxon>Lentinula</taxon>
    </lineage>
</organism>
<accession>A0AA38Q4M8</accession>
<feature type="chain" id="PRO_5041285470" description="Secreted protein" evidence="1">
    <location>
        <begin position="21"/>
        <end position="79"/>
    </location>
</feature>
<name>A0AA38Q4M8_9AGAR</name>
<dbReference type="Proteomes" id="UP001163850">
    <property type="component" value="Unassembled WGS sequence"/>
</dbReference>
<evidence type="ECO:0008006" key="4">
    <source>
        <dbReference type="Google" id="ProtNLM"/>
    </source>
</evidence>
<reference evidence="2" key="1">
    <citation type="submission" date="2022-08" db="EMBL/GenBank/DDBJ databases">
        <authorList>
            <consortium name="DOE Joint Genome Institute"/>
            <person name="Min B."/>
            <person name="Riley R."/>
            <person name="Sierra-Patev S."/>
            <person name="Naranjo-Ortiz M."/>
            <person name="Looney B."/>
            <person name="Konkel Z."/>
            <person name="Slot J.C."/>
            <person name="Sakamoto Y."/>
            <person name="Steenwyk J.L."/>
            <person name="Rokas A."/>
            <person name="Carro J."/>
            <person name="Camarero S."/>
            <person name="Ferreira P."/>
            <person name="Molpeceres G."/>
            <person name="Ruiz-Duenas F.J."/>
            <person name="Serrano A."/>
            <person name="Henrissat B."/>
            <person name="Drula E."/>
            <person name="Hughes K.W."/>
            <person name="Mata J.L."/>
            <person name="Ishikawa N.K."/>
            <person name="Vargas-Isla R."/>
            <person name="Ushijima S."/>
            <person name="Smith C.A."/>
            <person name="Ahrendt S."/>
            <person name="Andreopoulos W."/>
            <person name="He G."/>
            <person name="Labutti K."/>
            <person name="Lipzen A."/>
            <person name="Ng V."/>
            <person name="Sandor L."/>
            <person name="Barry K."/>
            <person name="Martinez A.T."/>
            <person name="Xiao Y."/>
            <person name="Gibbons J.G."/>
            <person name="Terashima K."/>
            <person name="Hibbett D.S."/>
            <person name="Grigoriev I.V."/>
        </authorList>
    </citation>
    <scope>NUCLEOTIDE SEQUENCE</scope>
    <source>
        <strain evidence="2">TFB7829</strain>
    </source>
</reference>
<evidence type="ECO:0000256" key="1">
    <source>
        <dbReference type="SAM" id="SignalP"/>
    </source>
</evidence>
<evidence type="ECO:0000313" key="3">
    <source>
        <dbReference type="Proteomes" id="UP001163850"/>
    </source>
</evidence>
<comment type="caution">
    <text evidence="2">The sequence shown here is derived from an EMBL/GenBank/DDBJ whole genome shotgun (WGS) entry which is preliminary data.</text>
</comment>
<keyword evidence="1" id="KW-0732">Signal</keyword>
<dbReference type="AlphaFoldDB" id="A0AA38Q4M8"/>
<feature type="signal peptide" evidence="1">
    <location>
        <begin position="1"/>
        <end position="20"/>
    </location>
</feature>
<gene>
    <name evidence="2" type="ORF">F5890DRAFT_1501832</name>
</gene>
<dbReference type="EMBL" id="MU801934">
    <property type="protein sequence ID" value="KAJ3986813.1"/>
    <property type="molecule type" value="Genomic_DNA"/>
</dbReference>
<sequence>MDMSAGPIPFLRYTLVFVLGLPLEQSQSVFVNSFCLSNTPYTHSLIPKVITISHPRCSVSTRILYSLFLLAEPRIYNNY</sequence>
<protein>
    <recommendedName>
        <fullName evidence="4">Secreted protein</fullName>
    </recommendedName>
</protein>
<proteinExistence type="predicted"/>
<evidence type="ECO:0000313" key="2">
    <source>
        <dbReference type="EMBL" id="KAJ3986813.1"/>
    </source>
</evidence>